<dbReference type="eggNOG" id="COG3030">
    <property type="taxonomic scope" value="Bacteria"/>
</dbReference>
<dbReference type="PANTHER" id="PTHR35335:SF1">
    <property type="entry name" value="UPF0716 PROTEIN FXSA"/>
    <property type="match status" value="1"/>
</dbReference>
<feature type="transmembrane region" description="Helical" evidence="2">
    <location>
        <begin position="27"/>
        <end position="47"/>
    </location>
</feature>
<dbReference type="PANTHER" id="PTHR35335">
    <property type="entry name" value="UPF0716 PROTEIN FXSA"/>
    <property type="match status" value="1"/>
</dbReference>
<name>E3BP80_9VIBR</name>
<dbReference type="GO" id="GO:0016020">
    <property type="term" value="C:membrane"/>
    <property type="evidence" value="ECO:0007669"/>
    <property type="project" value="InterPro"/>
</dbReference>
<evidence type="ECO:0000313" key="3">
    <source>
        <dbReference type="EMBL" id="EFP95212.1"/>
    </source>
</evidence>
<proteinExistence type="predicted"/>
<keyword evidence="2" id="KW-1133">Transmembrane helix</keyword>
<dbReference type="NCBIfam" id="NF008528">
    <property type="entry name" value="PRK11463.1-2"/>
    <property type="match status" value="1"/>
</dbReference>
<dbReference type="Proteomes" id="UP000002943">
    <property type="component" value="Unassembled WGS sequence"/>
</dbReference>
<feature type="compositionally biased region" description="Basic and acidic residues" evidence="1">
    <location>
        <begin position="142"/>
        <end position="155"/>
    </location>
</feature>
<keyword evidence="2" id="KW-0472">Membrane</keyword>
<keyword evidence="2" id="KW-0812">Transmembrane</keyword>
<dbReference type="InterPro" id="IPR007313">
    <property type="entry name" value="FxsA"/>
</dbReference>
<organism evidence="3 4">
    <name type="scientific">Vibrio caribbeanicus ATCC BAA-2122</name>
    <dbReference type="NCBI Taxonomy" id="796620"/>
    <lineage>
        <taxon>Bacteria</taxon>
        <taxon>Pseudomonadati</taxon>
        <taxon>Pseudomonadota</taxon>
        <taxon>Gammaproteobacteria</taxon>
        <taxon>Vibrionales</taxon>
        <taxon>Vibrionaceae</taxon>
        <taxon>Vibrio</taxon>
    </lineage>
</organism>
<dbReference type="STRING" id="796620.VIBC2010_19585"/>
<evidence type="ECO:0000256" key="1">
    <source>
        <dbReference type="SAM" id="MobiDB-lite"/>
    </source>
</evidence>
<accession>E3BP80</accession>
<evidence type="ECO:0000313" key="4">
    <source>
        <dbReference type="Proteomes" id="UP000002943"/>
    </source>
</evidence>
<evidence type="ECO:0000256" key="2">
    <source>
        <dbReference type="SAM" id="Phobius"/>
    </source>
</evidence>
<dbReference type="EMBL" id="AEIU01000099">
    <property type="protein sequence ID" value="EFP95212.1"/>
    <property type="molecule type" value="Genomic_DNA"/>
</dbReference>
<dbReference type="AlphaFoldDB" id="E3BP80"/>
<dbReference type="Pfam" id="PF04186">
    <property type="entry name" value="FxsA"/>
    <property type="match status" value="1"/>
</dbReference>
<comment type="caution">
    <text evidence="3">The sequence shown here is derived from an EMBL/GenBank/DDBJ whole genome shotgun (WGS) entry which is preliminary data.</text>
</comment>
<dbReference type="OrthoDB" id="9792788at2"/>
<reference evidence="3 4" key="1">
    <citation type="journal article" date="2012" name="Int. J. Syst. Evol. Microbiol.">
        <title>Vibrio caribbeanicus sp. nov., isolated from the marine sponge Scleritoderma cyanea.</title>
        <authorList>
            <person name="Hoffmann M."/>
            <person name="Monday S.R."/>
            <person name="Allard M.W."/>
            <person name="Strain E.A."/>
            <person name="Whittaker P."/>
            <person name="Naum M."/>
            <person name="McCarthy P.J."/>
            <person name="Lopez J.V."/>
            <person name="Fischer M."/>
            <person name="Brown E.W."/>
        </authorList>
    </citation>
    <scope>NUCLEOTIDE SEQUENCE [LARGE SCALE GENOMIC DNA]</scope>
    <source>
        <strain evidence="3 4">ATCC BAA-2122</strain>
    </source>
</reference>
<keyword evidence="4" id="KW-1185">Reference proteome</keyword>
<dbReference type="RefSeq" id="WP_009602978.1">
    <property type="nucleotide sequence ID" value="NZ_AEIU01000099.1"/>
</dbReference>
<feature type="region of interest" description="Disordered" evidence="1">
    <location>
        <begin position="127"/>
        <end position="155"/>
    </location>
</feature>
<gene>
    <name evidence="3" type="primary">fxsA</name>
    <name evidence="3" type="ORF">VIBC2010_19585</name>
</gene>
<sequence>MFAILLLMFIFVPVVEIGVLIQVGGSIGLWPTIGLVLITAFVGASLVRSQGLQTLLSVQQRLQQGELPAQQIFEGMLLAAAGVFLLIPGFVTDLVGMVILLPAPRAMLARYLMSRIRLQSSAKGFHGSFDQDANQGSTFEGEFERKKDDDQDKLN</sequence>
<protein>
    <submittedName>
        <fullName evidence="3">FxsA</fullName>
    </submittedName>
</protein>